<feature type="transmembrane region" description="Helical" evidence="1">
    <location>
        <begin position="76"/>
        <end position="93"/>
    </location>
</feature>
<evidence type="ECO:0000256" key="1">
    <source>
        <dbReference type="SAM" id="Phobius"/>
    </source>
</evidence>
<keyword evidence="3" id="KW-1185">Reference proteome</keyword>
<dbReference type="EMBL" id="FMYO01000015">
    <property type="protein sequence ID" value="SDC84132.1"/>
    <property type="molecule type" value="Genomic_DNA"/>
</dbReference>
<gene>
    <name evidence="2" type="ORF">SAMN05421732_11542</name>
</gene>
<keyword evidence="1" id="KW-0472">Membrane</keyword>
<feature type="transmembrane region" description="Helical" evidence="1">
    <location>
        <begin position="40"/>
        <end position="64"/>
    </location>
</feature>
<organism evidence="2 3">
    <name type="scientific">Acinetobacter kookii</name>
    <dbReference type="NCBI Taxonomy" id="1226327"/>
    <lineage>
        <taxon>Bacteria</taxon>
        <taxon>Pseudomonadati</taxon>
        <taxon>Pseudomonadota</taxon>
        <taxon>Gammaproteobacteria</taxon>
        <taxon>Moraxellales</taxon>
        <taxon>Moraxellaceae</taxon>
        <taxon>Acinetobacter</taxon>
    </lineage>
</organism>
<proteinExistence type="predicted"/>
<feature type="transmembrane region" description="Helical" evidence="1">
    <location>
        <begin position="113"/>
        <end position="131"/>
    </location>
</feature>
<dbReference type="OrthoDB" id="6692752at2"/>
<evidence type="ECO:0000313" key="3">
    <source>
        <dbReference type="Proteomes" id="UP000243468"/>
    </source>
</evidence>
<feature type="transmembrane region" description="Helical" evidence="1">
    <location>
        <begin position="7"/>
        <end position="28"/>
    </location>
</feature>
<accession>A0A1G6PV99</accession>
<name>A0A1G6PV99_9GAMM</name>
<dbReference type="AlphaFoldDB" id="A0A1G6PV99"/>
<dbReference type="STRING" id="1226327.SAMN05421732_11542"/>
<dbReference type="Proteomes" id="UP000243468">
    <property type="component" value="Unassembled WGS sequence"/>
</dbReference>
<keyword evidence="1" id="KW-0812">Transmembrane</keyword>
<keyword evidence="1" id="KW-1133">Transmembrane helix</keyword>
<sequence>MHNFIKLLLIASGFAIMMLYPMGNLFIVLPSSVFLSPFNYLQALGIEAAFALGFLISAIVLLILSVPQRYPYGKGFILLGLGLISYIIFQVYKYEVSFYAFNHRNVNSYHVKYLIELIIFLFNFVGLIFIYHSNLPKQIDQFKK</sequence>
<protein>
    <submittedName>
        <fullName evidence="2">Uncharacterized protein</fullName>
    </submittedName>
</protein>
<evidence type="ECO:0000313" key="2">
    <source>
        <dbReference type="EMBL" id="SDC84132.1"/>
    </source>
</evidence>
<reference evidence="3" key="1">
    <citation type="submission" date="2016-09" db="EMBL/GenBank/DDBJ databases">
        <authorList>
            <person name="Varghese N."/>
            <person name="Submissions S."/>
        </authorList>
    </citation>
    <scope>NUCLEOTIDE SEQUENCE [LARGE SCALE GENOMIC DNA]</scope>
    <source>
        <strain evidence="3">ANC 4667</strain>
    </source>
</reference>
<dbReference type="RefSeq" id="WP_092820967.1">
    <property type="nucleotide sequence ID" value="NZ_BAABKJ010000012.1"/>
</dbReference>